<keyword evidence="3" id="KW-1185">Reference proteome</keyword>
<name>A0A9Q0YFA8_HOLLE</name>
<reference evidence="2" key="1">
    <citation type="submission" date="2021-10" db="EMBL/GenBank/DDBJ databases">
        <title>Tropical sea cucumber genome reveals ecological adaptation and Cuvierian tubules defense mechanism.</title>
        <authorList>
            <person name="Chen T."/>
        </authorList>
    </citation>
    <scope>NUCLEOTIDE SEQUENCE</scope>
    <source>
        <strain evidence="2">Nanhai2018</strain>
        <tissue evidence="2">Muscle</tissue>
    </source>
</reference>
<dbReference type="PANTHER" id="PTHR33244:SF3">
    <property type="entry name" value="PEPTIDASE A2 DOMAIN-CONTAINING PROTEIN"/>
    <property type="match status" value="1"/>
</dbReference>
<accession>A0A9Q0YFA8</accession>
<comment type="caution">
    <text evidence="2">The sequence shown here is derived from an EMBL/GenBank/DDBJ whole genome shotgun (WGS) entry which is preliminary data.</text>
</comment>
<evidence type="ECO:0000313" key="2">
    <source>
        <dbReference type="EMBL" id="KAJ8019062.1"/>
    </source>
</evidence>
<dbReference type="PANTHER" id="PTHR33244">
    <property type="entry name" value="INTEGRASE CATALYTIC DOMAIN-CONTAINING PROTEIN-RELATED"/>
    <property type="match status" value="1"/>
</dbReference>
<dbReference type="AlphaFoldDB" id="A0A9Q0YFA8"/>
<dbReference type="EMBL" id="JAIZAY010000096">
    <property type="protein sequence ID" value="KAJ8019062.1"/>
    <property type="molecule type" value="Genomic_DNA"/>
</dbReference>
<evidence type="ECO:0000313" key="3">
    <source>
        <dbReference type="Proteomes" id="UP001152320"/>
    </source>
</evidence>
<feature type="region of interest" description="Disordered" evidence="1">
    <location>
        <begin position="99"/>
        <end position="154"/>
    </location>
</feature>
<feature type="compositionally biased region" description="Polar residues" evidence="1">
    <location>
        <begin position="121"/>
        <end position="132"/>
    </location>
</feature>
<sequence>MFGRRLRSGLPIHNDLLGPVDHEVIKTKRYQKQKQKMFFEKKSNELPKLETGERVRVEREGKWQIKGQVQEQVAPRSCLVKTGEGSLLRRNRKDLRKVKLEEHSGSVSVDDYMREQEFPEVTTSKETANPDSSQKELRRSSRQVKSPKRLIESM</sequence>
<evidence type="ECO:0000256" key="1">
    <source>
        <dbReference type="SAM" id="MobiDB-lite"/>
    </source>
</evidence>
<organism evidence="2 3">
    <name type="scientific">Holothuria leucospilota</name>
    <name type="common">Black long sea cucumber</name>
    <name type="synonym">Mertensiothuria leucospilota</name>
    <dbReference type="NCBI Taxonomy" id="206669"/>
    <lineage>
        <taxon>Eukaryota</taxon>
        <taxon>Metazoa</taxon>
        <taxon>Echinodermata</taxon>
        <taxon>Eleutherozoa</taxon>
        <taxon>Echinozoa</taxon>
        <taxon>Holothuroidea</taxon>
        <taxon>Aspidochirotacea</taxon>
        <taxon>Aspidochirotida</taxon>
        <taxon>Holothuriidae</taxon>
        <taxon>Holothuria</taxon>
    </lineage>
</organism>
<proteinExistence type="predicted"/>
<dbReference type="Proteomes" id="UP001152320">
    <property type="component" value="Unassembled WGS sequence"/>
</dbReference>
<protein>
    <submittedName>
        <fullName evidence="2">Uncharacterized protein</fullName>
    </submittedName>
</protein>
<gene>
    <name evidence="2" type="ORF">HOLleu_42585</name>
</gene>